<keyword evidence="1" id="KW-1133">Transmembrane helix</keyword>
<keyword evidence="1" id="KW-0812">Transmembrane</keyword>
<evidence type="ECO:0000313" key="2">
    <source>
        <dbReference type="EMBL" id="OMD43832.1"/>
    </source>
</evidence>
<evidence type="ECO:0000313" key="3">
    <source>
        <dbReference type="Proteomes" id="UP000187412"/>
    </source>
</evidence>
<feature type="transmembrane region" description="Helical" evidence="1">
    <location>
        <begin position="12"/>
        <end position="33"/>
    </location>
</feature>
<dbReference type="EMBL" id="MPTB01000034">
    <property type="protein sequence ID" value="OMD43832.1"/>
    <property type="molecule type" value="Genomic_DNA"/>
</dbReference>
<reference evidence="2 3" key="1">
    <citation type="submission" date="2016-10" db="EMBL/GenBank/DDBJ databases">
        <title>Paenibacillus species isolates.</title>
        <authorList>
            <person name="Beno S.M."/>
        </authorList>
    </citation>
    <scope>NUCLEOTIDE SEQUENCE [LARGE SCALE GENOMIC DNA]</scope>
    <source>
        <strain evidence="2 3">FSL H7-0744</strain>
    </source>
</reference>
<accession>A0ABX3H1P4</accession>
<keyword evidence="1" id="KW-0472">Membrane</keyword>
<keyword evidence="3" id="KW-1185">Reference proteome</keyword>
<proteinExistence type="predicted"/>
<organism evidence="2 3">
    <name type="scientific">Paenibacillus borealis</name>
    <dbReference type="NCBI Taxonomy" id="160799"/>
    <lineage>
        <taxon>Bacteria</taxon>
        <taxon>Bacillati</taxon>
        <taxon>Bacillota</taxon>
        <taxon>Bacilli</taxon>
        <taxon>Bacillales</taxon>
        <taxon>Paenibacillaceae</taxon>
        <taxon>Paenibacillus</taxon>
    </lineage>
</organism>
<name>A0ABX3H1P4_PAEBO</name>
<evidence type="ECO:0000256" key="1">
    <source>
        <dbReference type="SAM" id="Phobius"/>
    </source>
</evidence>
<protein>
    <submittedName>
        <fullName evidence="2">Uncharacterized protein</fullName>
    </submittedName>
</protein>
<dbReference type="Proteomes" id="UP000187412">
    <property type="component" value="Unassembled WGS sequence"/>
</dbReference>
<sequence>MPDTFATNIKFPFALRSMLGMVFLIAIEIQMIYINSSNTAHPHPVLSYFVVIWLCVCGLLLLFFMFQSLRKATKIKWGRESIFLRNRRLLPREIKWIMIDGPLIGIIPRGKRIVPVNLCFRFMDDREQAMKGLTSWAEVNGVQLKYKRFLKWM</sequence>
<dbReference type="RefSeq" id="WP_076113029.1">
    <property type="nucleotide sequence ID" value="NZ_MPTB01000034.1"/>
</dbReference>
<feature type="transmembrane region" description="Helical" evidence="1">
    <location>
        <begin position="45"/>
        <end position="66"/>
    </location>
</feature>
<comment type="caution">
    <text evidence="2">The sequence shown here is derived from an EMBL/GenBank/DDBJ whole genome shotgun (WGS) entry which is preliminary data.</text>
</comment>
<gene>
    <name evidence="2" type="ORF">BSK56_23790</name>
</gene>